<dbReference type="Gene3D" id="3.40.50.300">
    <property type="entry name" value="P-loop containing nucleotide triphosphate hydrolases"/>
    <property type="match status" value="2"/>
</dbReference>
<proteinExistence type="predicted"/>
<dbReference type="RefSeq" id="WP_121202767.1">
    <property type="nucleotide sequence ID" value="NZ_RBZP01000001.1"/>
</dbReference>
<dbReference type="GO" id="GO:0003677">
    <property type="term" value="F:DNA binding"/>
    <property type="evidence" value="ECO:0007669"/>
    <property type="project" value="UniProtKB-KW"/>
</dbReference>
<accession>A0A495ADK9</accession>
<dbReference type="PROSITE" id="PS00690">
    <property type="entry name" value="DEAH_ATP_HELICASE"/>
    <property type="match status" value="1"/>
</dbReference>
<keyword evidence="2" id="KW-0378">Hydrolase</keyword>
<dbReference type="Proteomes" id="UP000269301">
    <property type="component" value="Unassembled WGS sequence"/>
</dbReference>
<evidence type="ECO:0000256" key="4">
    <source>
        <dbReference type="ARBA" id="ARBA00022840"/>
    </source>
</evidence>
<dbReference type="SMART" id="SM00490">
    <property type="entry name" value="HELICc"/>
    <property type="match status" value="1"/>
</dbReference>
<sequence>MDKEIVLEKELEKHFQFTSFREGQKEIIQDVLNGKNVLGILPTGSGKSICYQLPSVLLEGLTIVISPLISLMIDQVKKLKAHNFKKVASLNSFMNPMERRRVINNMHQYNLLFVSPELLQQEHIMKLLQRLQISLFVIDEAHCISQWGHEFRPDYLRLSGIIEKLGNPTILALSATATPSVQDDIISSLKKPKMRKHVYPMDKPNISFCVDKLENEQEKIEKIVELLSTYRVPTLIYFSSRNTAENVAKLLSEKLKEVQVAFYHAGMEPSDRMIIQQQYMNDQLDVICCTSAFGMGIDKANTRLIIHYHVPLQLESFIQEIGRAGRDGKSSVSLLLFSRQDINMPSNMIKNELPGQSVLSIVYQYLHHLYNEGKDLPDEEVEIENILQINEIQWRFLRYQLEKHGIIKENKIIATPETWKDVFQSIFHIIKSRNKHKENKLAEMLKWIHDDNCLRQSLYKSFQPFSSQATYQCCSNCGFSWNEWVPEQTVTEVKRQSNWQIQLKRLLIGDTNETK</sequence>
<dbReference type="SUPFAM" id="SSF52540">
    <property type="entry name" value="P-loop containing nucleoside triphosphate hydrolases"/>
    <property type="match status" value="1"/>
</dbReference>
<dbReference type="GO" id="GO:0030894">
    <property type="term" value="C:replisome"/>
    <property type="evidence" value="ECO:0007669"/>
    <property type="project" value="TreeGrafter"/>
</dbReference>
<dbReference type="OrthoDB" id="9763310at2"/>
<dbReference type="NCBIfam" id="TIGR00614">
    <property type="entry name" value="recQ_fam"/>
    <property type="match status" value="1"/>
</dbReference>
<keyword evidence="4" id="KW-0067">ATP-binding</keyword>
<keyword evidence="9" id="KW-1185">Reference proteome</keyword>
<dbReference type="PANTHER" id="PTHR13710">
    <property type="entry name" value="DNA HELICASE RECQ FAMILY MEMBER"/>
    <property type="match status" value="1"/>
</dbReference>
<dbReference type="GO" id="GO:0006310">
    <property type="term" value="P:DNA recombination"/>
    <property type="evidence" value="ECO:0007669"/>
    <property type="project" value="InterPro"/>
</dbReference>
<evidence type="ECO:0000259" key="6">
    <source>
        <dbReference type="PROSITE" id="PS51192"/>
    </source>
</evidence>
<dbReference type="GO" id="GO:0005737">
    <property type="term" value="C:cytoplasm"/>
    <property type="evidence" value="ECO:0007669"/>
    <property type="project" value="TreeGrafter"/>
</dbReference>
<dbReference type="GO" id="GO:0016787">
    <property type="term" value="F:hydrolase activity"/>
    <property type="evidence" value="ECO:0007669"/>
    <property type="project" value="UniProtKB-KW"/>
</dbReference>
<dbReference type="GO" id="GO:0005524">
    <property type="term" value="F:ATP binding"/>
    <property type="evidence" value="ECO:0007669"/>
    <property type="project" value="UniProtKB-KW"/>
</dbReference>
<feature type="domain" description="Helicase ATP-binding" evidence="6">
    <location>
        <begin position="28"/>
        <end position="195"/>
    </location>
</feature>
<comment type="caution">
    <text evidence="8">The sequence shown here is derived from an EMBL/GenBank/DDBJ whole genome shotgun (WGS) entry which is preliminary data.</text>
</comment>
<dbReference type="SMART" id="SM00487">
    <property type="entry name" value="DEXDc"/>
    <property type="match status" value="1"/>
</dbReference>
<dbReference type="PROSITE" id="PS51192">
    <property type="entry name" value="HELICASE_ATP_BIND_1"/>
    <property type="match status" value="1"/>
</dbReference>
<evidence type="ECO:0000259" key="7">
    <source>
        <dbReference type="PROSITE" id="PS51194"/>
    </source>
</evidence>
<dbReference type="InterPro" id="IPR011545">
    <property type="entry name" value="DEAD/DEAH_box_helicase_dom"/>
</dbReference>
<dbReference type="AlphaFoldDB" id="A0A495ADK9"/>
<dbReference type="FunFam" id="3.40.50.300:FF:001363">
    <property type="entry name" value="ATP-dependent DNA helicase RecQ"/>
    <property type="match status" value="1"/>
</dbReference>
<organism evidence="8 9">
    <name type="scientific">Oceanobacillus halophilus</name>
    <dbReference type="NCBI Taxonomy" id="930130"/>
    <lineage>
        <taxon>Bacteria</taxon>
        <taxon>Bacillati</taxon>
        <taxon>Bacillota</taxon>
        <taxon>Bacilli</taxon>
        <taxon>Bacillales</taxon>
        <taxon>Bacillaceae</taxon>
        <taxon>Oceanobacillus</taxon>
    </lineage>
</organism>
<feature type="domain" description="Helicase C-terminal" evidence="7">
    <location>
        <begin position="222"/>
        <end position="370"/>
    </location>
</feature>
<dbReference type="InterPro" id="IPR014001">
    <property type="entry name" value="Helicase_ATP-bd"/>
</dbReference>
<evidence type="ECO:0000313" key="8">
    <source>
        <dbReference type="EMBL" id="RKQ37690.1"/>
    </source>
</evidence>
<reference evidence="8 9" key="1">
    <citation type="journal article" date="2016" name="Int. J. Syst. Evol. Microbiol.">
        <title>Oceanobacillus halophilus sp. nov., a novel moderately halophilic bacterium from a hypersaline lake.</title>
        <authorList>
            <person name="Amoozegar M.A."/>
            <person name="Bagheri M."/>
            <person name="Makhdoumi A."/>
            <person name="Nikou M.M."/>
            <person name="Fazeli S.A.S."/>
            <person name="Schumann P."/>
            <person name="Sproer C."/>
            <person name="Sanchez-Porro C."/>
            <person name="Ventosa A."/>
        </authorList>
    </citation>
    <scope>NUCLEOTIDE SEQUENCE [LARGE SCALE GENOMIC DNA]</scope>
    <source>
        <strain evidence="8 9">DSM 23996</strain>
    </source>
</reference>
<evidence type="ECO:0000256" key="1">
    <source>
        <dbReference type="ARBA" id="ARBA00022741"/>
    </source>
</evidence>
<dbReference type="GO" id="GO:0006281">
    <property type="term" value="P:DNA repair"/>
    <property type="evidence" value="ECO:0007669"/>
    <property type="project" value="TreeGrafter"/>
</dbReference>
<keyword evidence="3 8" id="KW-0347">Helicase</keyword>
<keyword evidence="5" id="KW-0238">DNA-binding</keyword>
<dbReference type="PANTHER" id="PTHR13710:SF84">
    <property type="entry name" value="ATP-DEPENDENT DNA HELICASE RECS-RELATED"/>
    <property type="match status" value="1"/>
</dbReference>
<evidence type="ECO:0000256" key="5">
    <source>
        <dbReference type="ARBA" id="ARBA00023125"/>
    </source>
</evidence>
<evidence type="ECO:0000256" key="2">
    <source>
        <dbReference type="ARBA" id="ARBA00022801"/>
    </source>
</evidence>
<dbReference type="InterPro" id="IPR002464">
    <property type="entry name" value="DNA/RNA_helicase_DEAH_CS"/>
</dbReference>
<evidence type="ECO:0000313" key="9">
    <source>
        <dbReference type="Proteomes" id="UP000269301"/>
    </source>
</evidence>
<keyword evidence="1" id="KW-0547">Nucleotide-binding</keyword>
<dbReference type="PROSITE" id="PS51194">
    <property type="entry name" value="HELICASE_CTER"/>
    <property type="match status" value="1"/>
</dbReference>
<dbReference type="InterPro" id="IPR001650">
    <property type="entry name" value="Helicase_C-like"/>
</dbReference>
<dbReference type="InterPro" id="IPR004589">
    <property type="entry name" value="DNA_helicase_ATP-dep_RecQ"/>
</dbReference>
<dbReference type="GO" id="GO:0009378">
    <property type="term" value="F:four-way junction helicase activity"/>
    <property type="evidence" value="ECO:0007669"/>
    <property type="project" value="TreeGrafter"/>
</dbReference>
<dbReference type="Pfam" id="PF00271">
    <property type="entry name" value="Helicase_C"/>
    <property type="match status" value="1"/>
</dbReference>
<dbReference type="EMBL" id="RBZP01000001">
    <property type="protein sequence ID" value="RKQ37690.1"/>
    <property type="molecule type" value="Genomic_DNA"/>
</dbReference>
<name>A0A495ADK9_9BACI</name>
<protein>
    <submittedName>
        <fullName evidence="8">ATP-dependent DNA helicase RecQ</fullName>
    </submittedName>
</protein>
<gene>
    <name evidence="8" type="ORF">D8M06_02480</name>
</gene>
<dbReference type="InterPro" id="IPR027417">
    <property type="entry name" value="P-loop_NTPase"/>
</dbReference>
<evidence type="ECO:0000256" key="3">
    <source>
        <dbReference type="ARBA" id="ARBA00022806"/>
    </source>
</evidence>
<dbReference type="Pfam" id="PF00270">
    <property type="entry name" value="DEAD"/>
    <property type="match status" value="1"/>
</dbReference>
<dbReference type="GO" id="GO:0043138">
    <property type="term" value="F:3'-5' DNA helicase activity"/>
    <property type="evidence" value="ECO:0007669"/>
    <property type="project" value="TreeGrafter"/>
</dbReference>
<dbReference type="GO" id="GO:0043590">
    <property type="term" value="C:bacterial nucleoid"/>
    <property type="evidence" value="ECO:0007669"/>
    <property type="project" value="TreeGrafter"/>
</dbReference>
<dbReference type="CDD" id="cd17920">
    <property type="entry name" value="DEXHc_RecQ"/>
    <property type="match status" value="1"/>
</dbReference>